<dbReference type="HOGENOM" id="CLU_028965_0_1_6"/>
<evidence type="ECO:0000313" key="3">
    <source>
        <dbReference type="Proteomes" id="UP000006087"/>
    </source>
</evidence>
<gene>
    <name evidence="2" type="ORF">HMPREF1168_03786</name>
</gene>
<sequence>MSLNFIVIDRGQHKPTPVFNTAYLRIDYWNDFSFVTMFYLTVFDQTGAEHDIGNIKIAFKGQTEQISTHSTLERNFSSLTDEYFSLGVDLDFYENLGRLDATIKDNILSSLQDIVFLPGRLPELENERVLNISLLRGVSLSDIHGQFARVLKGLVALSDFHFNFIRSGVNGLCDLRITFTVKVDAIPSTNIHALIGRNGCGKTTILNGMIEAITDPTNNSLYFTEKKGLITEPKIPNGYFRSLVSVSFSAFDPFTPPKEQPDPAKGTRYFYIGLKNKENNQQLNTLDDLRLEFVTALIGCLSAEKKKDLWINSINKLSSDQNFSNMGLSVLCDKYLELKQIHVNLQVDSNNFRDLFYKNIYRYLSRMSSGHAIVLFTITRLIDTVGEKSLVLLDEPEGHLHPPLLSAFLRTLSDLLYTTNGVAIIATHSPVVLQEVPKSNVWKVIRSREAISVERPDIETFGENLGVLTREVFSLEIINSGYHFLLAKSVDTGMSYEDILTKYNNQIGLEGRTVLKAMVLNREANKNK</sequence>
<dbReference type="InterPro" id="IPR027417">
    <property type="entry name" value="P-loop_NTPase"/>
</dbReference>
<evidence type="ECO:0000313" key="2">
    <source>
        <dbReference type="EMBL" id="EKB17559.1"/>
    </source>
</evidence>
<dbReference type="InterPro" id="IPR051396">
    <property type="entry name" value="Bact_Antivir_Def_Nuclease"/>
</dbReference>
<dbReference type="Proteomes" id="UP000006087">
    <property type="component" value="Unassembled WGS sequence"/>
</dbReference>
<protein>
    <recommendedName>
        <fullName evidence="1">ATPase AAA-type core domain-containing protein</fullName>
    </recommendedName>
</protein>
<dbReference type="GO" id="GO:0005524">
    <property type="term" value="F:ATP binding"/>
    <property type="evidence" value="ECO:0007669"/>
    <property type="project" value="InterPro"/>
</dbReference>
<accession>K1JDF2</accession>
<dbReference type="PATRIC" id="fig|1073383.3.peg.3783"/>
<dbReference type="Pfam" id="PF13304">
    <property type="entry name" value="AAA_21"/>
    <property type="match status" value="1"/>
</dbReference>
<dbReference type="RefSeq" id="WP_005347591.1">
    <property type="nucleotide sequence ID" value="NZ_JH823256.1"/>
</dbReference>
<dbReference type="PANTHER" id="PTHR43581:SF4">
    <property type="entry name" value="ATP_GTP PHOSPHATASE"/>
    <property type="match status" value="1"/>
</dbReference>
<dbReference type="AlphaFoldDB" id="K1JDF2"/>
<evidence type="ECO:0000259" key="1">
    <source>
        <dbReference type="Pfam" id="PF13304"/>
    </source>
</evidence>
<feature type="domain" description="ATPase AAA-type core" evidence="1">
    <location>
        <begin position="362"/>
        <end position="433"/>
    </location>
</feature>
<dbReference type="EMBL" id="AGWU01000024">
    <property type="protein sequence ID" value="EKB17559.1"/>
    <property type="molecule type" value="Genomic_DNA"/>
</dbReference>
<dbReference type="GO" id="GO:0016887">
    <property type="term" value="F:ATP hydrolysis activity"/>
    <property type="evidence" value="ECO:0007669"/>
    <property type="project" value="InterPro"/>
</dbReference>
<comment type="caution">
    <text evidence="2">The sequence shown here is derived from an EMBL/GenBank/DDBJ whole genome shotgun (WGS) entry which is preliminary data.</text>
</comment>
<dbReference type="InterPro" id="IPR003959">
    <property type="entry name" value="ATPase_AAA_core"/>
</dbReference>
<dbReference type="PANTHER" id="PTHR43581">
    <property type="entry name" value="ATP/GTP PHOSPHATASE"/>
    <property type="match status" value="1"/>
</dbReference>
<dbReference type="SUPFAM" id="SSF52540">
    <property type="entry name" value="P-loop containing nucleoside triphosphate hydrolases"/>
    <property type="match status" value="1"/>
</dbReference>
<organism evidence="2 3">
    <name type="scientific">Aeromonas veronii AMC34</name>
    <dbReference type="NCBI Taxonomy" id="1073383"/>
    <lineage>
        <taxon>Bacteria</taxon>
        <taxon>Pseudomonadati</taxon>
        <taxon>Pseudomonadota</taxon>
        <taxon>Gammaproteobacteria</taxon>
        <taxon>Aeromonadales</taxon>
        <taxon>Aeromonadaceae</taxon>
        <taxon>Aeromonas</taxon>
    </lineage>
</organism>
<reference evidence="2 3" key="1">
    <citation type="submission" date="2012-06" db="EMBL/GenBank/DDBJ databases">
        <title>The Genome Sequence of Aeromonas veronii AMC34.</title>
        <authorList>
            <consortium name="The Broad Institute Genome Sequencing Platform"/>
            <person name="Earl A."/>
            <person name="Ward D."/>
            <person name="Feldgarden M."/>
            <person name="Gevers D."/>
            <person name="Graf J."/>
            <person name="Tomasi A."/>
            <person name="Horneman A."/>
            <person name="Walker B."/>
            <person name="Young S.K."/>
            <person name="Zeng Q."/>
            <person name="Gargeya S."/>
            <person name="Fitzgerald M."/>
            <person name="Haas B."/>
            <person name="Abouelleil A."/>
            <person name="Alvarado L."/>
            <person name="Arachchi H.M."/>
            <person name="Berlin A.M."/>
            <person name="Chapman S.B."/>
            <person name="Goldberg J."/>
            <person name="Griggs A."/>
            <person name="Gujja S."/>
            <person name="Hansen M."/>
            <person name="Howarth C."/>
            <person name="Imamovic A."/>
            <person name="Larimer J."/>
            <person name="McCowan C."/>
            <person name="Montmayeur A."/>
            <person name="Murphy C."/>
            <person name="Neiman D."/>
            <person name="Pearson M."/>
            <person name="Priest M."/>
            <person name="Roberts A."/>
            <person name="Saif S."/>
            <person name="Shea T."/>
            <person name="Sisk P."/>
            <person name="Sykes S."/>
            <person name="Wortman J."/>
            <person name="Nusbaum C."/>
            <person name="Birren B."/>
        </authorList>
    </citation>
    <scope>NUCLEOTIDE SEQUENCE [LARGE SCALE GENOMIC DNA]</scope>
    <source>
        <strain evidence="2 3">AMC34</strain>
    </source>
</reference>
<name>K1JDF2_AERVE</name>
<proteinExistence type="predicted"/>
<dbReference type="Gene3D" id="3.40.50.300">
    <property type="entry name" value="P-loop containing nucleotide triphosphate hydrolases"/>
    <property type="match status" value="1"/>
</dbReference>